<comment type="caution">
    <text evidence="6">The sequence shown here is derived from an EMBL/GenBank/DDBJ whole genome shotgun (WGS) entry which is preliminary data.</text>
</comment>
<evidence type="ECO:0000256" key="4">
    <source>
        <dbReference type="ARBA" id="ARBA00023004"/>
    </source>
</evidence>
<evidence type="ECO:0000256" key="1">
    <source>
        <dbReference type="ARBA" id="ARBA00022723"/>
    </source>
</evidence>
<sequence length="561" mass="62955">MTKSTEEGSLVGQVRRSPGPTGEVPPARTAPSQTVVGQPGARVRTPGNDGWRNHAEQYFLSHGDALWKAAQAVPPLNRFLNRTIVNLAVTKLPARPRPLSTIAPYTSWPALVDRTYTGRHLPPVEDQESGRASVERTASLFTREPGRTKLCSRSTVLLPYFAQWFTDGFLRGESEEPRDPRRNTSTYDMDVNQLYGLNPDVLAQLRAFEGGRLKSQQINGGEFPPHLCRNGKIEPEFSRLTPVRFDTLSNEQKDGLFACGSDRANGQIGFTMMTVLFLREHNRIAGELAERQPRWDDERLFQTTRLILTAMLIKIAIEEYVNHIANFRFRFRMDPHGLGNPAWHRQAWISIEFNLMYRWHSLIPSTLQVGGQEMPMGQTIHRSPLLPEVGLGRLIADASEQRAGRLGLLNTDAGLGMLEAQSIAVGREVQLASYNDYRAYSQFPRITDFRQITADPAAQQLLSEVYRTPDDIDLFVGLMAEDPAPGAILGPLLQRMESTEAFSQMVVNPLLSPRVFHEGTFTAWGMRLIHTTGTLSDVVHRNIPEESEQFFIGMAARQTAR</sequence>
<name>A0ABT0ULU7_9ACTN</name>
<proteinExistence type="predicted"/>
<dbReference type="InterPro" id="IPR019791">
    <property type="entry name" value="Haem_peroxidase_animal"/>
</dbReference>
<protein>
    <recommendedName>
        <fullName evidence="8">Heme peroxidase</fullName>
    </recommendedName>
</protein>
<evidence type="ECO:0000256" key="3">
    <source>
        <dbReference type="ARBA" id="ARBA00023002"/>
    </source>
</evidence>
<dbReference type="InterPro" id="IPR050783">
    <property type="entry name" value="Oxylipin_biosynth_metab"/>
</dbReference>
<dbReference type="Pfam" id="PF03098">
    <property type="entry name" value="An_peroxidase"/>
    <property type="match status" value="1"/>
</dbReference>
<dbReference type="Proteomes" id="UP001431429">
    <property type="component" value="Unassembled WGS sequence"/>
</dbReference>
<gene>
    <name evidence="6" type="ORF">NBG84_15080</name>
</gene>
<organism evidence="6 7">
    <name type="scientific">Streptomyces albipurpureus</name>
    <dbReference type="NCBI Taxonomy" id="2897419"/>
    <lineage>
        <taxon>Bacteria</taxon>
        <taxon>Bacillati</taxon>
        <taxon>Actinomycetota</taxon>
        <taxon>Actinomycetes</taxon>
        <taxon>Kitasatosporales</taxon>
        <taxon>Streptomycetaceae</taxon>
        <taxon>Streptomyces</taxon>
    </lineage>
</organism>
<dbReference type="PROSITE" id="PS50292">
    <property type="entry name" value="PEROXIDASE_3"/>
    <property type="match status" value="1"/>
</dbReference>
<dbReference type="PANTHER" id="PTHR11903:SF39">
    <property type="entry name" value="PROSTAGLANDIN G_H SYNTHASE 2-LIKE"/>
    <property type="match status" value="1"/>
</dbReference>
<keyword evidence="1" id="KW-0479">Metal-binding</keyword>
<evidence type="ECO:0000256" key="2">
    <source>
        <dbReference type="ARBA" id="ARBA00022964"/>
    </source>
</evidence>
<dbReference type="Gene3D" id="1.10.640.10">
    <property type="entry name" value="Haem peroxidase domain superfamily, animal type"/>
    <property type="match status" value="1"/>
</dbReference>
<dbReference type="RefSeq" id="WP_250919940.1">
    <property type="nucleotide sequence ID" value="NZ_JAMQAW010000011.1"/>
</dbReference>
<evidence type="ECO:0008006" key="8">
    <source>
        <dbReference type="Google" id="ProtNLM"/>
    </source>
</evidence>
<dbReference type="PANTHER" id="PTHR11903">
    <property type="entry name" value="PROSTAGLANDIN G/H SYNTHASE"/>
    <property type="match status" value="1"/>
</dbReference>
<keyword evidence="7" id="KW-1185">Reference proteome</keyword>
<reference evidence="6" key="1">
    <citation type="submission" date="2022-06" db="EMBL/GenBank/DDBJ databases">
        <title>Genome public.</title>
        <authorList>
            <person name="Sun Q."/>
        </authorList>
    </citation>
    <scope>NUCLEOTIDE SEQUENCE</scope>
    <source>
        <strain evidence="6">CWNU-1</strain>
    </source>
</reference>
<dbReference type="SUPFAM" id="SSF48113">
    <property type="entry name" value="Heme-dependent peroxidases"/>
    <property type="match status" value="1"/>
</dbReference>
<evidence type="ECO:0000313" key="6">
    <source>
        <dbReference type="EMBL" id="MCM2389599.1"/>
    </source>
</evidence>
<keyword evidence="3" id="KW-0560">Oxidoreductase</keyword>
<evidence type="ECO:0000256" key="5">
    <source>
        <dbReference type="SAM" id="MobiDB-lite"/>
    </source>
</evidence>
<dbReference type="EMBL" id="JAMQAW010000011">
    <property type="protein sequence ID" value="MCM2389599.1"/>
    <property type="molecule type" value="Genomic_DNA"/>
</dbReference>
<accession>A0ABT0ULU7</accession>
<feature type="region of interest" description="Disordered" evidence="5">
    <location>
        <begin position="1"/>
        <end position="50"/>
    </location>
</feature>
<dbReference type="PRINTS" id="PR00457">
    <property type="entry name" value="ANPEROXIDASE"/>
</dbReference>
<keyword evidence="4" id="KW-0408">Iron</keyword>
<dbReference type="InterPro" id="IPR037120">
    <property type="entry name" value="Haem_peroxidase_sf_animal"/>
</dbReference>
<dbReference type="InterPro" id="IPR010255">
    <property type="entry name" value="Haem_peroxidase_sf"/>
</dbReference>
<evidence type="ECO:0000313" key="7">
    <source>
        <dbReference type="Proteomes" id="UP001431429"/>
    </source>
</evidence>
<keyword evidence="2" id="KW-0223">Dioxygenase</keyword>